<dbReference type="OMA" id="WLSHETA"/>
<dbReference type="KEGG" id="ztr:MYCGRDRAFT_96232"/>
<dbReference type="AlphaFoldDB" id="F9XL47"/>
<dbReference type="GeneID" id="13398048"/>
<dbReference type="eggNOG" id="ENOG502SZQ0">
    <property type="taxonomic scope" value="Eukaryota"/>
</dbReference>
<dbReference type="OrthoDB" id="2687876at2759"/>
<organism evidence="1 2">
    <name type="scientific">Zymoseptoria tritici (strain CBS 115943 / IPO323)</name>
    <name type="common">Speckled leaf blotch fungus</name>
    <name type="synonym">Septoria tritici</name>
    <dbReference type="NCBI Taxonomy" id="336722"/>
    <lineage>
        <taxon>Eukaryota</taxon>
        <taxon>Fungi</taxon>
        <taxon>Dikarya</taxon>
        <taxon>Ascomycota</taxon>
        <taxon>Pezizomycotina</taxon>
        <taxon>Dothideomycetes</taxon>
        <taxon>Dothideomycetidae</taxon>
        <taxon>Mycosphaerellales</taxon>
        <taxon>Mycosphaerellaceae</taxon>
        <taxon>Zymoseptoria</taxon>
    </lineage>
</organism>
<sequence length="428" mass="48186">MEHKLAAGLEHIRSSIEIVQNADFGLGQMARTCISRRSPRSSRSIRLPCRVNTHITAIMSAPSPYQQIICNAEFLVKAGFSRPAAEEMFTKWQFLREKYPEFCPGLEMHAIECLDDQFGQWGSHRSADACGPNDDYGAAWLAMGVEPSLLPRLLAEEHRPIRLLTSASDALRESIRATHDHMWGLSTFEREAAKRQHQAQIQTEVDLPAAKKGHTMLYKAGTVFNLEEVWSGNETMPLSLGMLADKPPTDFDRLRYGMVPTLAQLEIAELQCSYKASFARHVPFGIVHIAVPDHLLTQQSNFLHIDDPAHRQKMVWQCRGPWKKPPSLWEGLSEDVAHYTNREQVGVAGSICAQSTELLNQLSNETQVRPLKLANGEEAKQYVALPASYNDLNDECEGLVWLEERRLTEDGIRLMPSSGKAMTRAMRQ</sequence>
<proteinExistence type="predicted"/>
<dbReference type="HOGENOM" id="CLU_641251_0_0_1"/>
<dbReference type="Proteomes" id="UP000008062">
    <property type="component" value="Chromosome 10"/>
</dbReference>
<evidence type="ECO:0000313" key="1">
    <source>
        <dbReference type="EMBL" id="EGP83854.1"/>
    </source>
</evidence>
<gene>
    <name evidence="1" type="ORF">MYCGRDRAFT_96232</name>
</gene>
<dbReference type="STRING" id="336722.F9XL47"/>
<reference evidence="1 2" key="1">
    <citation type="journal article" date="2011" name="PLoS Genet.">
        <title>Finished genome of the fungal wheat pathogen Mycosphaerella graminicola reveals dispensome structure, chromosome plasticity, and stealth pathogenesis.</title>
        <authorList>
            <person name="Goodwin S.B."/>
            <person name="Ben M'barek S."/>
            <person name="Dhillon B."/>
            <person name="Wittenberg A.H.J."/>
            <person name="Crane C.F."/>
            <person name="Hane J.K."/>
            <person name="Foster A.J."/>
            <person name="Van der Lee T.A.J."/>
            <person name="Grimwood J."/>
            <person name="Aerts A."/>
            <person name="Antoniw J."/>
            <person name="Bailey A."/>
            <person name="Bluhm B."/>
            <person name="Bowler J."/>
            <person name="Bristow J."/>
            <person name="van der Burgt A."/>
            <person name="Canto-Canche B."/>
            <person name="Churchill A.C.L."/>
            <person name="Conde-Ferraez L."/>
            <person name="Cools H.J."/>
            <person name="Coutinho P.M."/>
            <person name="Csukai M."/>
            <person name="Dehal P."/>
            <person name="De Wit P."/>
            <person name="Donzelli B."/>
            <person name="van de Geest H.C."/>
            <person name="van Ham R.C.H.J."/>
            <person name="Hammond-Kosack K.E."/>
            <person name="Henrissat B."/>
            <person name="Kilian A."/>
            <person name="Kobayashi A.K."/>
            <person name="Koopmann E."/>
            <person name="Kourmpetis Y."/>
            <person name="Kuzniar A."/>
            <person name="Lindquist E."/>
            <person name="Lombard V."/>
            <person name="Maliepaard C."/>
            <person name="Martins N."/>
            <person name="Mehrabi R."/>
            <person name="Nap J.P.H."/>
            <person name="Ponomarenko A."/>
            <person name="Rudd J.J."/>
            <person name="Salamov A."/>
            <person name="Schmutz J."/>
            <person name="Schouten H.J."/>
            <person name="Shapiro H."/>
            <person name="Stergiopoulos I."/>
            <person name="Torriani S.F.F."/>
            <person name="Tu H."/>
            <person name="de Vries R.P."/>
            <person name="Waalwijk C."/>
            <person name="Ware S.B."/>
            <person name="Wiebenga A."/>
            <person name="Zwiers L.-H."/>
            <person name="Oliver R.P."/>
            <person name="Grigoriev I.V."/>
            <person name="Kema G.H.J."/>
        </authorList>
    </citation>
    <scope>NUCLEOTIDE SEQUENCE [LARGE SCALE GENOMIC DNA]</scope>
    <source>
        <strain evidence="2">CBS 115943 / IPO323</strain>
    </source>
</reference>
<evidence type="ECO:0000313" key="2">
    <source>
        <dbReference type="Proteomes" id="UP000008062"/>
    </source>
</evidence>
<dbReference type="RefSeq" id="XP_003848878.1">
    <property type="nucleotide sequence ID" value="XM_003848830.1"/>
</dbReference>
<protein>
    <submittedName>
        <fullName evidence="1">Uncharacterized protein</fullName>
    </submittedName>
</protein>
<dbReference type="VEuPathDB" id="FungiDB:ZTRI_10.289"/>
<keyword evidence="2" id="KW-1185">Reference proteome</keyword>
<dbReference type="InParanoid" id="F9XL47"/>
<accession>F9XL47</accession>
<dbReference type="EMBL" id="CM001205">
    <property type="protein sequence ID" value="EGP83854.1"/>
    <property type="molecule type" value="Genomic_DNA"/>
</dbReference>
<name>F9XL47_ZYMTI</name>